<dbReference type="HOGENOM" id="CLU_3358497_0_0_6"/>
<sequence length="36" mass="4074">MQLFSPLRYTTETKRVSSLHRRKAAVSPAAADVKTR</sequence>
<dbReference type="Proteomes" id="UP000002069">
    <property type="component" value="Chromosome"/>
</dbReference>
<keyword evidence="3" id="KW-1185">Reference proteome</keyword>
<dbReference type="AlphaFoldDB" id="C9XVK3"/>
<dbReference type="KEGG" id="ctu:CTU_06790"/>
<reference evidence="2 3" key="1">
    <citation type="journal article" date="2010" name="J. Bacteriol.">
        <title>Complete Genome Sequence of Cronobacter turicensis LMG 23827, a foodborne pathogen causing deaths in neonates.</title>
        <authorList>
            <person name="Stephan R."/>
            <person name="Lehner A."/>
            <person name="Tischler P."/>
            <person name="Rattei T."/>
        </authorList>
    </citation>
    <scope>NUCLEOTIDE SEQUENCE [LARGE SCALE GENOMIC DNA]</scope>
    <source>
        <strain evidence="3">DSM 18703 / CCUG 55852 / LMG 23827 / z3032</strain>
    </source>
</reference>
<proteinExistence type="predicted"/>
<organism evidence="2 3">
    <name type="scientific">Cronobacter turicensis (strain DSM 18703 / CCUG 55852 / LMG 23827 / z3032)</name>
    <dbReference type="NCBI Taxonomy" id="693216"/>
    <lineage>
        <taxon>Bacteria</taxon>
        <taxon>Pseudomonadati</taxon>
        <taxon>Pseudomonadota</taxon>
        <taxon>Gammaproteobacteria</taxon>
        <taxon>Enterobacterales</taxon>
        <taxon>Enterobacteriaceae</taxon>
        <taxon>Cronobacter</taxon>
    </lineage>
</organism>
<evidence type="ECO:0000313" key="2">
    <source>
        <dbReference type="EMBL" id="CBA27941.1"/>
    </source>
</evidence>
<dbReference type="EMBL" id="FN543093">
    <property type="protein sequence ID" value="CBA27941.1"/>
    <property type="molecule type" value="Genomic_DNA"/>
</dbReference>
<evidence type="ECO:0000256" key="1">
    <source>
        <dbReference type="SAM" id="MobiDB-lite"/>
    </source>
</evidence>
<name>C9XVK3_CROTZ</name>
<gene>
    <name evidence="2" type="ordered locus">Ctu_06790</name>
</gene>
<accession>C9XVK3</accession>
<reference evidence="3" key="2">
    <citation type="journal article" date="2011" name="J. Bacteriol.">
        <title>Complete genome sequence of Cronobacter turicensis LMG 23827, a food-borne pathogen causing deaths in neonates.</title>
        <authorList>
            <person name="Stephan R."/>
            <person name="Lehner A."/>
            <person name="Tischler P."/>
            <person name="Rattei T."/>
        </authorList>
    </citation>
    <scope>NUCLEOTIDE SEQUENCE [LARGE SCALE GENOMIC DNA]</scope>
    <source>
        <strain evidence="3">DSM 18703 / CCUG 55852 / LMG 23827 / z3032</strain>
    </source>
</reference>
<evidence type="ECO:0000313" key="3">
    <source>
        <dbReference type="Proteomes" id="UP000002069"/>
    </source>
</evidence>
<feature type="region of interest" description="Disordered" evidence="1">
    <location>
        <begin position="15"/>
        <end position="36"/>
    </location>
</feature>
<protein>
    <submittedName>
        <fullName evidence="2">Uncharacterized protein</fullName>
    </submittedName>
</protein>
<dbReference type="PATRIC" id="fig|693216.3.peg.644"/>